<comment type="cofactor">
    <cofactor evidence="2">
        <name>K(+)</name>
        <dbReference type="ChEBI" id="CHEBI:29103"/>
    </cofactor>
</comment>
<sequence length="239" mass="25038">MSTWLFDLGNTRLKCAPLRDDGSIGEVVAIAHDDAGAWLDALPTGEVACIASVASDARRVELLDALCARFARLHRVRTEAALGPLRIAYAESAHLGVDRFLAMLGLCGAHAALVVGVGTALTVDLLDAAGRHRGGRIAPSPQLMREVLHARAAQLPAAGGEYAEFADDTDHALASGCEGAALALVERSLCAAHDLLGETPSLHLHGGGAETLRARLPAHAWTPEAVLLGLARWHVLRIA</sequence>
<comment type="subcellular location">
    <subcellularLocation>
        <location evidence="4">Cytoplasm</location>
    </subcellularLocation>
</comment>
<dbReference type="UniPathway" id="UPA00241">
    <property type="reaction ID" value="UER00352"/>
</dbReference>
<organism evidence="17 18">
    <name type="scientific">Thermomonas brevis</name>
    <dbReference type="NCBI Taxonomy" id="215691"/>
    <lineage>
        <taxon>Bacteria</taxon>
        <taxon>Pseudomonadati</taxon>
        <taxon>Pseudomonadota</taxon>
        <taxon>Gammaproteobacteria</taxon>
        <taxon>Lysobacterales</taxon>
        <taxon>Lysobacteraceae</taxon>
        <taxon>Thermomonas</taxon>
    </lineage>
</organism>
<evidence type="ECO:0000256" key="12">
    <source>
        <dbReference type="ARBA" id="ARBA00022840"/>
    </source>
</evidence>
<proteinExistence type="inferred from homology"/>
<evidence type="ECO:0000256" key="4">
    <source>
        <dbReference type="ARBA" id="ARBA00004496"/>
    </source>
</evidence>
<dbReference type="InterPro" id="IPR043129">
    <property type="entry name" value="ATPase_NBD"/>
</dbReference>
<evidence type="ECO:0000256" key="7">
    <source>
        <dbReference type="ARBA" id="ARBA00012102"/>
    </source>
</evidence>
<dbReference type="CDD" id="cd24015">
    <property type="entry name" value="ASKHA_NBD_PanK-III"/>
    <property type="match status" value="1"/>
</dbReference>
<keyword evidence="8" id="KW-0963">Cytoplasm</keyword>
<evidence type="ECO:0000256" key="9">
    <source>
        <dbReference type="ARBA" id="ARBA00022679"/>
    </source>
</evidence>
<gene>
    <name evidence="17" type="ORF">H9L17_09715</name>
</gene>
<dbReference type="EMBL" id="CP060711">
    <property type="protein sequence ID" value="QNN45502.1"/>
    <property type="molecule type" value="Genomic_DNA"/>
</dbReference>
<dbReference type="SUPFAM" id="SSF53067">
    <property type="entry name" value="Actin-like ATPase domain"/>
    <property type="match status" value="2"/>
</dbReference>
<comment type="subunit">
    <text evidence="6">Homodimer.</text>
</comment>
<evidence type="ECO:0000256" key="13">
    <source>
        <dbReference type="ARBA" id="ARBA00022958"/>
    </source>
</evidence>
<keyword evidence="14" id="KW-0173">Coenzyme A biosynthesis</keyword>
<keyword evidence="10" id="KW-0547">Nucleotide-binding</keyword>
<comment type="pathway">
    <text evidence="5">Cofactor biosynthesis; coenzyme A biosynthesis; CoA from (R)-pantothenate: step 1/5.</text>
</comment>
<evidence type="ECO:0000256" key="16">
    <source>
        <dbReference type="ARBA" id="ARBA00040883"/>
    </source>
</evidence>
<reference evidence="17 18" key="1">
    <citation type="submission" date="2020-08" db="EMBL/GenBank/DDBJ databases">
        <title>Genome sequence of Thermomonas brevis KACC 16975T.</title>
        <authorList>
            <person name="Hyun D.-W."/>
            <person name="Bae J.-W."/>
        </authorList>
    </citation>
    <scope>NUCLEOTIDE SEQUENCE [LARGE SCALE GENOMIC DNA]</scope>
    <source>
        <strain evidence="17 18">KACC 16975</strain>
    </source>
</reference>
<evidence type="ECO:0000313" key="18">
    <source>
        <dbReference type="Proteomes" id="UP000515977"/>
    </source>
</evidence>
<dbReference type="Gene3D" id="3.30.420.40">
    <property type="match status" value="2"/>
</dbReference>
<protein>
    <recommendedName>
        <fullName evidence="16">Type III pantothenate kinase</fullName>
        <ecNumber evidence="7">2.7.1.33</ecNumber>
    </recommendedName>
</protein>
<dbReference type="RefSeq" id="WP_187569270.1">
    <property type="nucleotide sequence ID" value="NZ_CP060711.1"/>
</dbReference>
<evidence type="ECO:0000256" key="2">
    <source>
        <dbReference type="ARBA" id="ARBA00001958"/>
    </source>
</evidence>
<evidence type="ECO:0000256" key="11">
    <source>
        <dbReference type="ARBA" id="ARBA00022777"/>
    </source>
</evidence>
<keyword evidence="11 17" id="KW-0418">Kinase</keyword>
<dbReference type="GO" id="GO:0005737">
    <property type="term" value="C:cytoplasm"/>
    <property type="evidence" value="ECO:0007669"/>
    <property type="project" value="UniProtKB-SubCell"/>
</dbReference>
<dbReference type="AlphaFoldDB" id="A0A7G9QQ77"/>
<evidence type="ECO:0000256" key="6">
    <source>
        <dbReference type="ARBA" id="ARBA00011738"/>
    </source>
</evidence>
<evidence type="ECO:0000313" key="17">
    <source>
        <dbReference type="EMBL" id="QNN45502.1"/>
    </source>
</evidence>
<comment type="cofactor">
    <cofactor evidence="3">
        <name>NH4(+)</name>
        <dbReference type="ChEBI" id="CHEBI:28938"/>
    </cofactor>
</comment>
<dbReference type="PANTHER" id="PTHR34265">
    <property type="entry name" value="TYPE III PANTOTHENATE KINASE"/>
    <property type="match status" value="1"/>
</dbReference>
<evidence type="ECO:0000256" key="5">
    <source>
        <dbReference type="ARBA" id="ARBA00005225"/>
    </source>
</evidence>
<evidence type="ECO:0000256" key="10">
    <source>
        <dbReference type="ARBA" id="ARBA00022741"/>
    </source>
</evidence>
<keyword evidence="13" id="KW-0630">Potassium</keyword>
<dbReference type="GO" id="GO:0004594">
    <property type="term" value="F:pantothenate kinase activity"/>
    <property type="evidence" value="ECO:0007669"/>
    <property type="project" value="UniProtKB-EC"/>
</dbReference>
<keyword evidence="9" id="KW-0808">Transferase</keyword>
<keyword evidence="18" id="KW-1185">Reference proteome</keyword>
<dbReference type="InterPro" id="IPR004619">
    <property type="entry name" value="Type_III_PanK"/>
</dbReference>
<dbReference type="PANTHER" id="PTHR34265:SF1">
    <property type="entry name" value="TYPE III PANTOTHENATE KINASE"/>
    <property type="match status" value="1"/>
</dbReference>
<accession>A0A7G9QQ77</accession>
<dbReference type="GO" id="GO:0015937">
    <property type="term" value="P:coenzyme A biosynthetic process"/>
    <property type="evidence" value="ECO:0007669"/>
    <property type="project" value="UniProtKB-UniPathway"/>
</dbReference>
<evidence type="ECO:0000256" key="15">
    <source>
        <dbReference type="ARBA" id="ARBA00038036"/>
    </source>
</evidence>
<keyword evidence="12" id="KW-0067">ATP-binding</keyword>
<evidence type="ECO:0000256" key="8">
    <source>
        <dbReference type="ARBA" id="ARBA00022490"/>
    </source>
</evidence>
<dbReference type="GO" id="GO:0005524">
    <property type="term" value="F:ATP binding"/>
    <property type="evidence" value="ECO:0007669"/>
    <property type="project" value="UniProtKB-KW"/>
</dbReference>
<dbReference type="Proteomes" id="UP000515977">
    <property type="component" value="Chromosome"/>
</dbReference>
<comment type="catalytic activity">
    <reaction evidence="1">
        <text>(R)-pantothenate + ATP = (R)-4'-phosphopantothenate + ADP + H(+)</text>
        <dbReference type="Rhea" id="RHEA:16373"/>
        <dbReference type="ChEBI" id="CHEBI:10986"/>
        <dbReference type="ChEBI" id="CHEBI:15378"/>
        <dbReference type="ChEBI" id="CHEBI:29032"/>
        <dbReference type="ChEBI" id="CHEBI:30616"/>
        <dbReference type="ChEBI" id="CHEBI:456216"/>
        <dbReference type="EC" id="2.7.1.33"/>
    </reaction>
</comment>
<name>A0A7G9QQ77_9GAMM</name>
<comment type="similarity">
    <text evidence="15">Belongs to the type III pantothenate kinase family.</text>
</comment>
<evidence type="ECO:0000256" key="14">
    <source>
        <dbReference type="ARBA" id="ARBA00022993"/>
    </source>
</evidence>
<evidence type="ECO:0000256" key="3">
    <source>
        <dbReference type="ARBA" id="ARBA00001972"/>
    </source>
</evidence>
<evidence type="ECO:0000256" key="1">
    <source>
        <dbReference type="ARBA" id="ARBA00001206"/>
    </source>
</evidence>
<dbReference type="EC" id="2.7.1.33" evidence="7"/>
<dbReference type="KEGG" id="tbv:H9L17_09715"/>
<dbReference type="Pfam" id="PF03309">
    <property type="entry name" value="Pan_kinase"/>
    <property type="match status" value="1"/>
</dbReference>